<dbReference type="EMBL" id="AFUN01000032">
    <property type="protein sequence ID" value="EGR97000.1"/>
    <property type="molecule type" value="Genomic_DNA"/>
</dbReference>
<evidence type="ECO:0000313" key="1">
    <source>
        <dbReference type="EMBL" id="EGR97000.1"/>
    </source>
</evidence>
<gene>
    <name evidence="1" type="ORF">HMPREF1162_0825</name>
</gene>
<dbReference type="PATRIC" id="fig|1051006.4.peg.1210"/>
<organism evidence="1 2">
    <name type="scientific">[Propionibacterium] namnetense SK182B-JCVI</name>
    <dbReference type="NCBI Taxonomy" id="1051006"/>
    <lineage>
        <taxon>Bacteria</taxon>
        <taxon>Bacillati</taxon>
        <taxon>Actinomycetota</taxon>
        <taxon>Actinomycetes</taxon>
        <taxon>Propionibacteriales</taxon>
        <taxon>Propionibacteriaceae</taxon>
        <taxon>Cutibacterium</taxon>
    </lineage>
</organism>
<reference evidence="1 2" key="1">
    <citation type="submission" date="2011-07" db="EMBL/GenBank/DDBJ databases">
        <title>Genome Sequence of Propionibacterium acnes SK182B-JCVI.</title>
        <authorList>
            <person name="Durkin A.S."/>
            <person name="Madupu R."/>
            <person name="Hostetler J."/>
            <person name="Radune D."/>
            <person name="Torralba M."/>
            <person name="Methe B."/>
            <person name="Sutton G."/>
            <person name="Strausberg R.L."/>
            <person name="Nelson K.E."/>
        </authorList>
    </citation>
    <scope>NUCLEOTIDE SEQUENCE [LARGE SCALE GENOMIC DNA]</scope>
    <source>
        <strain evidence="1 2">SK182B-JCVI</strain>
    </source>
</reference>
<dbReference type="AlphaFoldDB" id="F9NVJ6"/>
<accession>F9NVJ6</accession>
<proteinExistence type="predicted"/>
<evidence type="ECO:0000313" key="2">
    <source>
        <dbReference type="Proteomes" id="UP000007832"/>
    </source>
</evidence>
<protein>
    <submittedName>
        <fullName evidence="1">Uncharacterized protein</fullName>
    </submittedName>
</protein>
<dbReference type="Proteomes" id="UP000007832">
    <property type="component" value="Unassembled WGS sequence"/>
</dbReference>
<comment type="caution">
    <text evidence="1">The sequence shown here is derived from an EMBL/GenBank/DDBJ whole genome shotgun (WGS) entry which is preliminary data.</text>
</comment>
<sequence length="80" mass="8883">MTEFNKKHESYSDLSKHGQLHIKPKLHGISLHSYFLVNTIPTGMGVDVNVKILDSFATHVAPALGWLPNREGPVTGYLID</sequence>
<dbReference type="eggNOG" id="COG2141">
    <property type="taxonomic scope" value="Bacteria"/>
</dbReference>
<dbReference type="STRING" id="1574624.GCA_001642025_00041"/>
<name>F9NVJ6_9ACTN</name>
<dbReference type="RefSeq" id="WP_002549339.1">
    <property type="nucleotide sequence ID" value="NZ_AFUN01000032.1"/>
</dbReference>